<evidence type="ECO:0000313" key="3">
    <source>
        <dbReference type="Proteomes" id="UP001596138"/>
    </source>
</evidence>
<feature type="region of interest" description="Disordered" evidence="1">
    <location>
        <begin position="1"/>
        <end position="66"/>
    </location>
</feature>
<reference evidence="3" key="1">
    <citation type="journal article" date="2019" name="Int. J. Syst. Evol. Microbiol.">
        <title>The Global Catalogue of Microorganisms (GCM) 10K type strain sequencing project: providing services to taxonomists for standard genome sequencing and annotation.</title>
        <authorList>
            <consortium name="The Broad Institute Genomics Platform"/>
            <consortium name="The Broad Institute Genome Sequencing Center for Infectious Disease"/>
            <person name="Wu L."/>
            <person name="Ma J."/>
        </authorList>
    </citation>
    <scope>NUCLEOTIDE SEQUENCE [LARGE SCALE GENOMIC DNA]</scope>
    <source>
        <strain evidence="3">CGMCC 4.7317</strain>
    </source>
</reference>
<evidence type="ECO:0000313" key="2">
    <source>
        <dbReference type="EMBL" id="MFC6239124.1"/>
    </source>
</evidence>
<name>A0ABW1T4E6_9ACTN</name>
<sequence length="66" mass="7099">MGKEKRAPSRGDEHPDDRALDRLADRGPSRVGVDGALRARDVSRPSRAQVAAAQKTVKPRTGPPIT</sequence>
<comment type="caution">
    <text evidence="2">The sequence shown here is derived from an EMBL/GenBank/DDBJ whole genome shotgun (WGS) entry which is preliminary data.</text>
</comment>
<gene>
    <name evidence="2" type="ORF">ACFQGU_14670</name>
</gene>
<dbReference type="EMBL" id="JBHSTI010000008">
    <property type="protein sequence ID" value="MFC6239124.1"/>
    <property type="molecule type" value="Genomic_DNA"/>
</dbReference>
<accession>A0ABW1T4E6</accession>
<proteinExistence type="predicted"/>
<organism evidence="2 3">
    <name type="scientific">Longivirga aurantiaca</name>
    <dbReference type="NCBI Taxonomy" id="1837743"/>
    <lineage>
        <taxon>Bacteria</taxon>
        <taxon>Bacillati</taxon>
        <taxon>Actinomycetota</taxon>
        <taxon>Actinomycetes</taxon>
        <taxon>Sporichthyales</taxon>
        <taxon>Sporichthyaceae</taxon>
        <taxon>Longivirga</taxon>
    </lineage>
</organism>
<keyword evidence="3" id="KW-1185">Reference proteome</keyword>
<feature type="compositionally biased region" description="Basic and acidic residues" evidence="1">
    <location>
        <begin position="1"/>
        <end position="28"/>
    </location>
</feature>
<evidence type="ECO:0000256" key="1">
    <source>
        <dbReference type="SAM" id="MobiDB-lite"/>
    </source>
</evidence>
<dbReference type="Proteomes" id="UP001596138">
    <property type="component" value="Unassembled WGS sequence"/>
</dbReference>
<protein>
    <submittedName>
        <fullName evidence="2">Uncharacterized protein</fullName>
    </submittedName>
</protein>
<dbReference type="RefSeq" id="WP_386767922.1">
    <property type="nucleotide sequence ID" value="NZ_JBHSTI010000008.1"/>
</dbReference>